<dbReference type="Proteomes" id="UP001153069">
    <property type="component" value="Unassembled WGS sequence"/>
</dbReference>
<evidence type="ECO:0000256" key="1">
    <source>
        <dbReference type="SAM" id="MobiDB-lite"/>
    </source>
</evidence>
<evidence type="ECO:0000256" key="2">
    <source>
        <dbReference type="SAM" id="Phobius"/>
    </source>
</evidence>
<gene>
    <name evidence="3" type="ORF">SEMRO_2668_G334220.1</name>
</gene>
<dbReference type="EMBL" id="CAICTM010002666">
    <property type="protein sequence ID" value="CAB9529911.1"/>
    <property type="molecule type" value="Genomic_DNA"/>
</dbReference>
<keyword evidence="2" id="KW-1133">Transmembrane helix</keyword>
<keyword evidence="4" id="KW-1185">Reference proteome</keyword>
<dbReference type="AlphaFoldDB" id="A0A9N8EZ43"/>
<evidence type="ECO:0000313" key="3">
    <source>
        <dbReference type="EMBL" id="CAB9529911.1"/>
    </source>
</evidence>
<evidence type="ECO:0000313" key="4">
    <source>
        <dbReference type="Proteomes" id="UP001153069"/>
    </source>
</evidence>
<protein>
    <recommendedName>
        <fullName evidence="5">Dirigent protein</fullName>
    </recommendedName>
</protein>
<feature type="compositionally biased region" description="Low complexity" evidence="1">
    <location>
        <begin position="85"/>
        <end position="96"/>
    </location>
</feature>
<reference evidence="3" key="1">
    <citation type="submission" date="2020-06" db="EMBL/GenBank/DDBJ databases">
        <authorList>
            <consortium name="Plant Systems Biology data submission"/>
        </authorList>
    </citation>
    <scope>NUCLEOTIDE SEQUENCE</scope>
    <source>
        <strain evidence="3">D6</strain>
    </source>
</reference>
<sequence length="231" mass="25916">MPISSTRTYVYSISFLILRLLASIAVLSVRSWRVESVHLIIDDDDEDSFFLESLNVRRTRQRRRELHDDNIIWATTDTADDNNNDNKQPNNNNNNNSCKTLRVLLTTNDIASGLNDGFTDYSEIRFGTIQGGTVLLSNPDDETDKIGAYTVLTTFLSPYNYTDSSVDCIGTGSYQFGLGKQISFSSTCASLPYFTITGGQGEYHGATGFVEFMIPDPDKRGYFHDIRVCTH</sequence>
<comment type="caution">
    <text evidence="3">The sequence shown here is derived from an EMBL/GenBank/DDBJ whole genome shotgun (WGS) entry which is preliminary data.</text>
</comment>
<keyword evidence="2" id="KW-0472">Membrane</keyword>
<keyword evidence="2" id="KW-0812">Transmembrane</keyword>
<name>A0A9N8EZ43_9STRA</name>
<feature type="region of interest" description="Disordered" evidence="1">
    <location>
        <begin position="77"/>
        <end position="97"/>
    </location>
</feature>
<accession>A0A9N8EZ43</accession>
<feature type="transmembrane region" description="Helical" evidence="2">
    <location>
        <begin position="9"/>
        <end position="29"/>
    </location>
</feature>
<proteinExistence type="predicted"/>
<evidence type="ECO:0008006" key="5">
    <source>
        <dbReference type="Google" id="ProtNLM"/>
    </source>
</evidence>
<organism evidence="3 4">
    <name type="scientific">Seminavis robusta</name>
    <dbReference type="NCBI Taxonomy" id="568900"/>
    <lineage>
        <taxon>Eukaryota</taxon>
        <taxon>Sar</taxon>
        <taxon>Stramenopiles</taxon>
        <taxon>Ochrophyta</taxon>
        <taxon>Bacillariophyta</taxon>
        <taxon>Bacillariophyceae</taxon>
        <taxon>Bacillariophycidae</taxon>
        <taxon>Naviculales</taxon>
        <taxon>Naviculaceae</taxon>
        <taxon>Seminavis</taxon>
    </lineage>
</organism>